<dbReference type="RefSeq" id="WP_119638554.1">
    <property type="nucleotide sequence ID" value="NZ_QXFJ01000008.1"/>
</dbReference>
<evidence type="ECO:0000313" key="6">
    <source>
        <dbReference type="Proteomes" id="UP000284189"/>
    </source>
</evidence>
<dbReference type="SUPFAM" id="SSF51735">
    <property type="entry name" value="NAD(P)-binding Rossmann-fold domains"/>
    <property type="match status" value="1"/>
</dbReference>
<evidence type="ECO:0000313" key="4">
    <source>
        <dbReference type="EMBL" id="RIV73765.1"/>
    </source>
</evidence>
<dbReference type="PANTHER" id="PTHR44196">
    <property type="entry name" value="DEHYDROGENASE/REDUCTASE SDR FAMILY MEMBER 7B"/>
    <property type="match status" value="1"/>
</dbReference>
<dbReference type="PRINTS" id="PR00080">
    <property type="entry name" value="SDRFAMILY"/>
</dbReference>
<dbReference type="PANTHER" id="PTHR44196:SF1">
    <property type="entry name" value="DEHYDROGENASE_REDUCTASE SDR FAMILY MEMBER 7B"/>
    <property type="match status" value="1"/>
</dbReference>
<name>A0A418NB31_9FLAO</name>
<comment type="similarity">
    <text evidence="1 3">Belongs to the short-chain dehydrogenases/reductases (SDR) family.</text>
</comment>
<dbReference type="Pfam" id="PF00106">
    <property type="entry name" value="adh_short"/>
    <property type="match status" value="1"/>
</dbReference>
<proteinExistence type="inferred from homology"/>
<protein>
    <submittedName>
        <fullName evidence="4">SDR family NAD(P)-dependent oxidoreductase</fullName>
    </submittedName>
</protein>
<dbReference type="Proteomes" id="UP000284189">
    <property type="component" value="Unassembled WGS sequence"/>
</dbReference>
<evidence type="ECO:0000313" key="7">
    <source>
        <dbReference type="Proteomes" id="UP000321528"/>
    </source>
</evidence>
<comment type="caution">
    <text evidence="4">The sequence shown here is derived from an EMBL/GenBank/DDBJ whole genome shotgun (WGS) entry which is preliminary data.</text>
</comment>
<accession>A0A418NB31</accession>
<evidence type="ECO:0000256" key="1">
    <source>
        <dbReference type="ARBA" id="ARBA00006484"/>
    </source>
</evidence>
<organism evidence="4 6">
    <name type="scientific">Flagellimonas aequoris</name>
    <dbReference type="NCBI Taxonomy" id="2306997"/>
    <lineage>
        <taxon>Bacteria</taxon>
        <taxon>Pseudomonadati</taxon>
        <taxon>Bacteroidota</taxon>
        <taxon>Flavobacteriia</taxon>
        <taxon>Flavobacteriales</taxon>
        <taxon>Flavobacteriaceae</taxon>
        <taxon>Flagellimonas</taxon>
    </lineage>
</organism>
<evidence type="ECO:0000313" key="5">
    <source>
        <dbReference type="EMBL" id="TXK07449.1"/>
    </source>
</evidence>
<sequence length="248" mass="27858">MKLSGNTILITGGGSGLGLEMSKRFIQNNNKVIICGRSQQRLNEAKQQLPELEIIPCDLSDRYQCKALADWIIEKHPDLNVLINNAAIVHKVDFLATEGIIEMAEQEMETNFMAPIRLTHFLFPQLQRNRDAHIINITTGLIYTPRADYPFYNATKAALHSFTQVFRKKSENSNVQTVEVMFPAVRTPWHKGSPPKIAIATDKAVEEMLAGLEKGIPEIRVAGSKLLYTISRIAPKFAFKKVNGLQKD</sequence>
<reference evidence="4 6" key="1">
    <citation type="submission" date="2018-08" db="EMBL/GenBank/DDBJ databases">
        <title>Proposal of Muricauda 72 sp.nov. and Muricauda NH166 sp.nov., isolated from seawater.</title>
        <authorList>
            <person name="Cheng H."/>
            <person name="Wu Y.-H."/>
            <person name="Guo L.-L."/>
            <person name="Xu X.-W."/>
        </authorList>
    </citation>
    <scope>NUCLEOTIDE SEQUENCE [LARGE SCALE GENOMIC DNA]</scope>
    <source>
        <strain evidence="4 6">NH166</strain>
    </source>
</reference>
<reference evidence="5 7" key="2">
    <citation type="submission" date="2019-07" db="EMBL/GenBank/DDBJ databases">
        <title>Draft genome of two Muricauda strains isolated from deep sea.</title>
        <authorList>
            <person name="Sun C."/>
        </authorList>
    </citation>
    <scope>NUCLEOTIDE SEQUENCE [LARGE SCALE GENOMIC DNA]</scope>
    <source>
        <strain evidence="5 7">NH166</strain>
    </source>
</reference>
<dbReference type="EMBL" id="QXFJ01000008">
    <property type="protein sequence ID" value="RIV73765.1"/>
    <property type="molecule type" value="Genomic_DNA"/>
</dbReference>
<dbReference type="InterPro" id="IPR036291">
    <property type="entry name" value="NAD(P)-bd_dom_sf"/>
</dbReference>
<keyword evidence="2" id="KW-0560">Oxidoreductase</keyword>
<dbReference type="PRINTS" id="PR00081">
    <property type="entry name" value="GDHRDH"/>
</dbReference>
<dbReference type="Gene3D" id="3.40.50.720">
    <property type="entry name" value="NAD(P)-binding Rossmann-like Domain"/>
    <property type="match status" value="1"/>
</dbReference>
<keyword evidence="7" id="KW-1185">Reference proteome</keyword>
<dbReference type="InterPro" id="IPR002347">
    <property type="entry name" value="SDR_fam"/>
</dbReference>
<evidence type="ECO:0000256" key="2">
    <source>
        <dbReference type="ARBA" id="ARBA00023002"/>
    </source>
</evidence>
<dbReference type="GO" id="GO:0016020">
    <property type="term" value="C:membrane"/>
    <property type="evidence" value="ECO:0007669"/>
    <property type="project" value="TreeGrafter"/>
</dbReference>
<evidence type="ECO:0000256" key="3">
    <source>
        <dbReference type="RuleBase" id="RU000363"/>
    </source>
</evidence>
<dbReference type="OrthoDB" id="9810734at2"/>
<dbReference type="GO" id="GO:0016491">
    <property type="term" value="F:oxidoreductase activity"/>
    <property type="evidence" value="ECO:0007669"/>
    <property type="project" value="UniProtKB-KW"/>
</dbReference>
<dbReference type="EMBL" id="VNWL01000007">
    <property type="protein sequence ID" value="TXK07449.1"/>
    <property type="molecule type" value="Genomic_DNA"/>
</dbReference>
<gene>
    <name evidence="4" type="ORF">D2U88_01620</name>
    <name evidence="5" type="ORF">FQ019_01600</name>
</gene>
<dbReference type="AlphaFoldDB" id="A0A418NB31"/>
<dbReference type="Proteomes" id="UP000321528">
    <property type="component" value="Unassembled WGS sequence"/>
</dbReference>